<evidence type="ECO:0000256" key="1">
    <source>
        <dbReference type="SAM" id="MobiDB-lite"/>
    </source>
</evidence>
<reference evidence="3" key="1">
    <citation type="journal article" date="2013" name="Nat. Genet.">
        <title>The duck genome and transcriptome provide insight into an avian influenza virus reservoir species.</title>
        <authorList>
            <person name="Huang Y."/>
            <person name="Li Y."/>
            <person name="Burt D.W."/>
            <person name="Chen H."/>
            <person name="Zhang Y."/>
            <person name="Qian W."/>
            <person name="Kim H."/>
            <person name="Gan S."/>
            <person name="Zhao Y."/>
            <person name="Li J."/>
            <person name="Yi K."/>
            <person name="Feng H."/>
            <person name="Zhu P."/>
            <person name="Li B."/>
            <person name="Liu Q."/>
            <person name="Fairley S."/>
            <person name="Magor K.E."/>
            <person name="Du Z."/>
            <person name="Hu X."/>
            <person name="Goodman L."/>
            <person name="Tafer H."/>
            <person name="Vignal A."/>
            <person name="Lee T."/>
            <person name="Kim K.W."/>
            <person name="Sheng Z."/>
            <person name="An Y."/>
            <person name="Searle S."/>
            <person name="Herrero J."/>
            <person name="Groenen M.A."/>
            <person name="Crooijmans R.P."/>
            <person name="Faraut T."/>
            <person name="Cai Q."/>
            <person name="Webster R.G."/>
            <person name="Aldridge J.R."/>
            <person name="Warren W.C."/>
            <person name="Bartschat S."/>
            <person name="Kehr S."/>
            <person name="Marz M."/>
            <person name="Stadler P.F."/>
            <person name="Smith J."/>
            <person name="Kraus R.H."/>
            <person name="Zhao Y."/>
            <person name="Ren L."/>
            <person name="Fei J."/>
            <person name="Morisson M."/>
            <person name="Kaiser P."/>
            <person name="Griffin D.K."/>
            <person name="Rao M."/>
            <person name="Pitel F."/>
            <person name="Wang J."/>
            <person name="Li N."/>
        </authorList>
    </citation>
    <scope>NUCLEOTIDE SEQUENCE [LARGE SCALE GENOMIC DNA]</scope>
</reference>
<dbReference type="Proteomes" id="UP000296049">
    <property type="component" value="Unassembled WGS sequence"/>
</dbReference>
<evidence type="ECO:0000313" key="2">
    <source>
        <dbReference type="EMBL" id="EOB07590.1"/>
    </source>
</evidence>
<organism evidence="2 3">
    <name type="scientific">Anas platyrhynchos</name>
    <name type="common">Mallard</name>
    <name type="synonym">Anas boschas</name>
    <dbReference type="NCBI Taxonomy" id="8839"/>
    <lineage>
        <taxon>Eukaryota</taxon>
        <taxon>Metazoa</taxon>
        <taxon>Chordata</taxon>
        <taxon>Craniata</taxon>
        <taxon>Vertebrata</taxon>
        <taxon>Euteleostomi</taxon>
        <taxon>Archelosauria</taxon>
        <taxon>Archosauria</taxon>
        <taxon>Dinosauria</taxon>
        <taxon>Saurischia</taxon>
        <taxon>Theropoda</taxon>
        <taxon>Coelurosauria</taxon>
        <taxon>Aves</taxon>
        <taxon>Neognathae</taxon>
        <taxon>Galloanserae</taxon>
        <taxon>Anseriformes</taxon>
        <taxon>Anatidae</taxon>
        <taxon>Anatinae</taxon>
        <taxon>Anas</taxon>
    </lineage>
</organism>
<sequence>MMWQLAADSSEEYLVSIAKLCSMKGHTDTAGTNKPSSKDYCFTAKADHQAAESQHLRKHCVDQIALHGTEQRRIDTDSDNARVHPDNTCDYHLGKTSGSTDVTYSVQPLVRVSSVPNEVMQVGGVTGFHLPVRSGVFASRILPGTRATACEGNSILLTGSNPTRLTAKARLLQEEEEEELLPPQQHATPGKQRGFPLSLSSSAADHHQH</sequence>
<dbReference type="AlphaFoldDB" id="R0M0F5"/>
<proteinExistence type="predicted"/>
<dbReference type="EMBL" id="KB742520">
    <property type="protein sequence ID" value="EOB07590.1"/>
    <property type="molecule type" value="Genomic_DNA"/>
</dbReference>
<accession>R0M0F5</accession>
<keyword evidence="3" id="KW-1185">Reference proteome</keyword>
<evidence type="ECO:0000313" key="3">
    <source>
        <dbReference type="Proteomes" id="UP000296049"/>
    </source>
</evidence>
<feature type="region of interest" description="Disordered" evidence="1">
    <location>
        <begin position="174"/>
        <end position="209"/>
    </location>
</feature>
<gene>
    <name evidence="2" type="ORF">Anapl_14874</name>
</gene>
<protein>
    <submittedName>
        <fullName evidence="2">Uncharacterized protein</fullName>
    </submittedName>
</protein>
<name>R0M0F5_ANAPL</name>